<proteinExistence type="inferred from homology"/>
<dbReference type="Proteomes" id="UP000014113">
    <property type="component" value="Unassembled WGS sequence"/>
</dbReference>
<keyword evidence="17" id="KW-1185">Reference proteome</keyword>
<dbReference type="InterPro" id="IPR050219">
    <property type="entry name" value="DnaG_primase"/>
</dbReference>
<evidence type="ECO:0000259" key="15">
    <source>
        <dbReference type="PROSITE" id="PS50880"/>
    </source>
</evidence>
<dbReference type="InterPro" id="IPR006295">
    <property type="entry name" value="DNA_primase_DnaG"/>
</dbReference>
<keyword evidence="4 12" id="KW-0548">Nucleotidyltransferase</keyword>
<dbReference type="InterPro" id="IPR016136">
    <property type="entry name" value="DNA_helicase_N/primase_C"/>
</dbReference>
<dbReference type="InterPro" id="IPR034151">
    <property type="entry name" value="TOPRIM_DnaG_bac"/>
</dbReference>
<dbReference type="InterPro" id="IPR036977">
    <property type="entry name" value="DNA_primase_Znf_CHC2"/>
</dbReference>
<dbReference type="InterPro" id="IPR002694">
    <property type="entry name" value="Znf_CHC2"/>
</dbReference>
<dbReference type="PIRSF" id="PIRSF002811">
    <property type="entry name" value="DnaG"/>
    <property type="match status" value="1"/>
</dbReference>
<dbReference type="Gene3D" id="3.90.580.10">
    <property type="entry name" value="Zinc finger, CHC2-type domain"/>
    <property type="match status" value="1"/>
</dbReference>
<keyword evidence="8 12" id="KW-0862">Zinc</keyword>
<dbReference type="InterPro" id="IPR019475">
    <property type="entry name" value="DNA_primase_DnaB-bd"/>
</dbReference>
<evidence type="ECO:0000256" key="14">
    <source>
        <dbReference type="PIRSR" id="PIRSR002811-1"/>
    </source>
</evidence>
<evidence type="ECO:0000256" key="13">
    <source>
        <dbReference type="PIRNR" id="PIRNR002811"/>
    </source>
</evidence>
<evidence type="ECO:0000313" key="16">
    <source>
        <dbReference type="EMBL" id="EOW87561.1"/>
    </source>
</evidence>
<evidence type="ECO:0000256" key="9">
    <source>
        <dbReference type="ARBA" id="ARBA00022842"/>
    </source>
</evidence>
<evidence type="ECO:0000313" key="17">
    <source>
        <dbReference type="Proteomes" id="UP000014113"/>
    </source>
</evidence>
<keyword evidence="3 12" id="KW-0808">Transferase</keyword>
<dbReference type="PANTHER" id="PTHR30313:SF2">
    <property type="entry name" value="DNA PRIMASE"/>
    <property type="match status" value="1"/>
</dbReference>
<dbReference type="Pfam" id="PF13155">
    <property type="entry name" value="Toprim_2"/>
    <property type="match status" value="1"/>
</dbReference>
<dbReference type="Pfam" id="PF08275">
    <property type="entry name" value="DNAG_N"/>
    <property type="match status" value="1"/>
</dbReference>
<dbReference type="Gene3D" id="3.90.980.10">
    <property type="entry name" value="DNA primase, catalytic core, N-terminal domain"/>
    <property type="match status" value="1"/>
</dbReference>
<comment type="catalytic activity">
    <reaction evidence="12">
        <text>ssDNA + n NTP = ssDNA/pppN(pN)n-1 hybrid + (n-1) diphosphate.</text>
        <dbReference type="EC" id="2.7.7.101"/>
    </reaction>
</comment>
<evidence type="ECO:0000256" key="6">
    <source>
        <dbReference type="ARBA" id="ARBA00022723"/>
    </source>
</evidence>
<protein>
    <recommendedName>
        <fullName evidence="12 13">DNA primase</fullName>
        <ecNumber evidence="12">2.7.7.101</ecNumber>
    </recommendedName>
</protein>
<name>S0KQV3_9ENTE</name>
<dbReference type="eggNOG" id="COG0358">
    <property type="taxonomic scope" value="Bacteria"/>
</dbReference>
<evidence type="ECO:0000256" key="12">
    <source>
        <dbReference type="HAMAP-Rule" id="MF_00974"/>
    </source>
</evidence>
<dbReference type="InterPro" id="IPR037068">
    <property type="entry name" value="DNA_primase_core_N_sf"/>
</dbReference>
<keyword evidence="7 12" id="KW-0863">Zinc-finger</keyword>
<dbReference type="EC" id="2.7.7.101" evidence="12"/>
<evidence type="ECO:0000256" key="11">
    <source>
        <dbReference type="ARBA" id="ARBA00023163"/>
    </source>
</evidence>
<sequence>MAKIPQNIIDDIRSKTNIVDIIGQHVHLKKAGKNYSGLCPFHDEKTPSFSVAEDKQFYYCFGCKKGGNVFNFVQELEGLSFQEAVVRVAEMEGIALAEEYKQPEEMIQHSPLQTKLLQMHQKACEIYVHMLKHTQVGQPALSYLQSRALDESLMDTFQIGFAPNERNFLFKVFTNDGYTFEEMLASGLFVQYGDNQLMDRFYQRIMFPIRNEQGKVIAFSGRFLPQANQVEDKEQPKYLNSPEGLLFNKRDVLFNLDLARSSIRKSEEVYLFEGFMDVISAYKAGITNGVASMGTSLTDQQLHMISRLAKEVIIAYDGDSAGQNATFRAIELFEEKTRLKIAIVSLPEKLDPDEYIKKYGKEAFYQLAVHGREGVFPFLMRYRKQNRHLGNEREQLAYVQELLMDLTRVDSVIEQDRYLNQLAVEFNISRDALQSQFMQQRRLNQQQSTSAYNRNMQSNQQAQTIVTITHVKKTQLQKAQELLLNRLFTNPRLNQRVKAEQIEFPDENYQQIYFLYDTLVESTGSFEVAKFLDILKEAELKNIVADIASLNVPEQMEEKEWQDLQKLFKRVSLEKQLNEKKAAQQLASQQGNQALELTLAMEVIQLTKQLKQMS</sequence>
<comment type="cofactor">
    <cofactor evidence="12 13 14">
        <name>Zn(2+)</name>
        <dbReference type="ChEBI" id="CHEBI:29105"/>
    </cofactor>
    <text evidence="12 13 14">Binds 1 zinc ion per monomer.</text>
</comment>
<keyword evidence="2 12" id="KW-0639">Primosome</keyword>
<comment type="function">
    <text evidence="12 13">RNA polymerase that catalyzes the synthesis of short RNA molecules used as primers for DNA polymerase during DNA replication.</text>
</comment>
<dbReference type="InterPro" id="IPR006171">
    <property type="entry name" value="TOPRIM_dom"/>
</dbReference>
<dbReference type="Gene3D" id="1.10.860.10">
    <property type="entry name" value="DNAb Helicase, Chain A"/>
    <property type="match status" value="1"/>
</dbReference>
<organism evidence="16 17">
    <name type="scientific">Enterococcus columbae DSM 7374 = ATCC 51263</name>
    <dbReference type="NCBI Taxonomy" id="1121865"/>
    <lineage>
        <taxon>Bacteria</taxon>
        <taxon>Bacillati</taxon>
        <taxon>Bacillota</taxon>
        <taxon>Bacilli</taxon>
        <taxon>Lactobacillales</taxon>
        <taxon>Enterococcaceae</taxon>
        <taxon>Enterococcus</taxon>
    </lineage>
</organism>
<dbReference type="GO" id="GO:0005737">
    <property type="term" value="C:cytoplasm"/>
    <property type="evidence" value="ECO:0007669"/>
    <property type="project" value="TreeGrafter"/>
</dbReference>
<reference evidence="16 17" key="1">
    <citation type="submission" date="2013-03" db="EMBL/GenBank/DDBJ databases">
        <title>The Genome Sequence of Enterococcus columbae ATCC_51263 (PacBio/Illumina hybrid assembly).</title>
        <authorList>
            <consortium name="The Broad Institute Genomics Platform"/>
            <consortium name="The Broad Institute Genome Sequencing Center for Infectious Disease"/>
            <person name="Earl A."/>
            <person name="Russ C."/>
            <person name="Gilmore M."/>
            <person name="Surin D."/>
            <person name="Walker B."/>
            <person name="Young S."/>
            <person name="Zeng Q."/>
            <person name="Gargeya S."/>
            <person name="Fitzgerald M."/>
            <person name="Haas B."/>
            <person name="Abouelleil A."/>
            <person name="Allen A.W."/>
            <person name="Alvarado L."/>
            <person name="Arachchi H.M."/>
            <person name="Berlin A.M."/>
            <person name="Chapman S.B."/>
            <person name="Gainer-Dewar J."/>
            <person name="Goldberg J."/>
            <person name="Griggs A."/>
            <person name="Gujja S."/>
            <person name="Hansen M."/>
            <person name="Howarth C."/>
            <person name="Imamovic A."/>
            <person name="Ireland A."/>
            <person name="Larimer J."/>
            <person name="McCowan C."/>
            <person name="Murphy C."/>
            <person name="Pearson M."/>
            <person name="Poon T.W."/>
            <person name="Priest M."/>
            <person name="Roberts A."/>
            <person name="Saif S."/>
            <person name="Shea T."/>
            <person name="Sisk P."/>
            <person name="Sykes S."/>
            <person name="Wortman J."/>
            <person name="Nusbaum C."/>
            <person name="Birren B."/>
        </authorList>
    </citation>
    <scope>NUCLEOTIDE SEQUENCE [LARGE SCALE GENOMIC DNA]</scope>
    <source>
        <strain evidence="16 17">ATCC 51263</strain>
    </source>
</reference>
<dbReference type="SUPFAM" id="SSF57783">
    <property type="entry name" value="Zinc beta-ribbon"/>
    <property type="match status" value="1"/>
</dbReference>
<dbReference type="EMBL" id="ASWJ01000002">
    <property type="protein sequence ID" value="EOW87561.1"/>
    <property type="molecule type" value="Genomic_DNA"/>
</dbReference>
<dbReference type="NCBIfam" id="TIGR01391">
    <property type="entry name" value="dnaG"/>
    <property type="match status" value="1"/>
</dbReference>
<evidence type="ECO:0000256" key="3">
    <source>
        <dbReference type="ARBA" id="ARBA00022679"/>
    </source>
</evidence>
<dbReference type="PANTHER" id="PTHR30313">
    <property type="entry name" value="DNA PRIMASE"/>
    <property type="match status" value="1"/>
</dbReference>
<keyword evidence="5 12" id="KW-0235">DNA replication</keyword>
<evidence type="ECO:0000256" key="10">
    <source>
        <dbReference type="ARBA" id="ARBA00023125"/>
    </source>
</evidence>
<dbReference type="Pfam" id="PF10410">
    <property type="entry name" value="DnaB_bind"/>
    <property type="match status" value="1"/>
</dbReference>
<dbReference type="AlphaFoldDB" id="S0KQV3"/>
<dbReference type="GO" id="GO:0003899">
    <property type="term" value="F:DNA-directed RNA polymerase activity"/>
    <property type="evidence" value="ECO:0007669"/>
    <property type="project" value="UniProtKB-UniRule"/>
</dbReference>
<dbReference type="SMART" id="SM00493">
    <property type="entry name" value="TOPRIM"/>
    <property type="match status" value="1"/>
</dbReference>
<keyword evidence="1 12" id="KW-0240">DNA-directed RNA polymerase</keyword>
<dbReference type="CDD" id="cd03364">
    <property type="entry name" value="TOPRIM_DnaG_primases"/>
    <property type="match status" value="1"/>
</dbReference>
<accession>S0KQV3</accession>
<comment type="subunit">
    <text evidence="12">Monomer. Interacts with DnaB.</text>
</comment>
<dbReference type="Pfam" id="PF01807">
    <property type="entry name" value="Zn_ribbon_DnaG"/>
    <property type="match status" value="1"/>
</dbReference>
<dbReference type="GO" id="GO:0006269">
    <property type="term" value="P:DNA replication, synthesis of primer"/>
    <property type="evidence" value="ECO:0007669"/>
    <property type="project" value="UniProtKB-UniRule"/>
</dbReference>
<dbReference type="PATRIC" id="fig|1121865.3.peg.970"/>
<dbReference type="SUPFAM" id="SSF56731">
    <property type="entry name" value="DNA primase core"/>
    <property type="match status" value="1"/>
</dbReference>
<dbReference type="STRING" id="1121865.OMW_00981"/>
<feature type="domain" description="Toprim" evidence="15">
    <location>
        <begin position="267"/>
        <end position="344"/>
    </location>
</feature>
<dbReference type="GO" id="GO:1990077">
    <property type="term" value="C:primosome complex"/>
    <property type="evidence" value="ECO:0007669"/>
    <property type="project" value="UniProtKB-KW"/>
</dbReference>
<evidence type="ECO:0000256" key="2">
    <source>
        <dbReference type="ARBA" id="ARBA00022515"/>
    </source>
</evidence>
<dbReference type="GO" id="GO:0003677">
    <property type="term" value="F:DNA binding"/>
    <property type="evidence" value="ECO:0007669"/>
    <property type="project" value="UniProtKB-KW"/>
</dbReference>
<feature type="zinc finger region" description="CHC2-type" evidence="12 14">
    <location>
        <begin position="39"/>
        <end position="63"/>
    </location>
</feature>
<dbReference type="OrthoDB" id="9803773at2"/>
<keyword evidence="6 12" id="KW-0479">Metal-binding</keyword>
<comment type="caution">
    <text evidence="16">The sequence shown here is derived from an EMBL/GenBank/DDBJ whole genome shotgun (WGS) entry which is preliminary data.</text>
</comment>
<dbReference type="HAMAP" id="MF_00974">
    <property type="entry name" value="DNA_primase_DnaG"/>
    <property type="match status" value="1"/>
</dbReference>
<dbReference type="InterPro" id="IPR013264">
    <property type="entry name" value="DNAG_N"/>
</dbReference>
<dbReference type="PROSITE" id="PS50880">
    <property type="entry name" value="TOPRIM"/>
    <property type="match status" value="1"/>
</dbReference>
<dbReference type="GO" id="GO:0008270">
    <property type="term" value="F:zinc ion binding"/>
    <property type="evidence" value="ECO:0007669"/>
    <property type="project" value="UniProtKB-UniRule"/>
</dbReference>
<gene>
    <name evidence="12" type="primary">dnaG</name>
    <name evidence="16" type="ORF">I568_00226</name>
</gene>
<comment type="domain">
    <text evidence="12">Contains an N-terminal zinc-binding domain, a central core domain that contains the primase activity, and a C-terminal DnaB-binding domain.</text>
</comment>
<evidence type="ECO:0000256" key="4">
    <source>
        <dbReference type="ARBA" id="ARBA00022695"/>
    </source>
</evidence>
<dbReference type="FunFam" id="3.90.580.10:FF:000001">
    <property type="entry name" value="DNA primase"/>
    <property type="match status" value="1"/>
</dbReference>
<evidence type="ECO:0000256" key="8">
    <source>
        <dbReference type="ARBA" id="ARBA00022833"/>
    </source>
</evidence>
<evidence type="ECO:0000256" key="5">
    <source>
        <dbReference type="ARBA" id="ARBA00022705"/>
    </source>
</evidence>
<keyword evidence="11 12" id="KW-0804">Transcription</keyword>
<dbReference type="SMART" id="SM00400">
    <property type="entry name" value="ZnF_CHCC"/>
    <property type="match status" value="1"/>
</dbReference>
<dbReference type="GO" id="GO:0000428">
    <property type="term" value="C:DNA-directed RNA polymerase complex"/>
    <property type="evidence" value="ECO:0007669"/>
    <property type="project" value="UniProtKB-KW"/>
</dbReference>
<dbReference type="Gene3D" id="3.40.1360.10">
    <property type="match status" value="1"/>
</dbReference>
<evidence type="ECO:0000256" key="7">
    <source>
        <dbReference type="ARBA" id="ARBA00022771"/>
    </source>
</evidence>
<comment type="similarity">
    <text evidence="12 13">Belongs to the DnaG primase family.</text>
</comment>
<keyword evidence="9" id="KW-0460">Magnesium</keyword>
<dbReference type="InterPro" id="IPR030846">
    <property type="entry name" value="DnaG_bac"/>
</dbReference>
<evidence type="ECO:0000256" key="1">
    <source>
        <dbReference type="ARBA" id="ARBA00022478"/>
    </source>
</evidence>
<keyword evidence="10 12" id="KW-0238">DNA-binding</keyword>
<dbReference type="RefSeq" id="WP_016183141.1">
    <property type="nucleotide sequence ID" value="NZ_JXKI01000016.1"/>
</dbReference>